<dbReference type="InterPro" id="IPR043917">
    <property type="entry name" value="DUF5753"/>
</dbReference>
<dbReference type="KEGG" id="acad:UA74_17755"/>
<keyword evidence="3" id="KW-1185">Reference proteome</keyword>
<evidence type="ECO:0000313" key="2">
    <source>
        <dbReference type="EMBL" id="APU15579.1"/>
    </source>
</evidence>
<dbReference type="Pfam" id="PF19054">
    <property type="entry name" value="DUF5753"/>
    <property type="match status" value="1"/>
</dbReference>
<name>A0AAC9LEV4_9PSEU</name>
<dbReference type="CDD" id="cd00093">
    <property type="entry name" value="HTH_XRE"/>
    <property type="match status" value="1"/>
</dbReference>
<dbReference type="InterPro" id="IPR001387">
    <property type="entry name" value="Cro/C1-type_HTH"/>
</dbReference>
<dbReference type="SMART" id="SM00530">
    <property type="entry name" value="HTH_XRE"/>
    <property type="match status" value="1"/>
</dbReference>
<accession>A0AAC9LEV4</accession>
<sequence>MKKIHWASLCYMAKASRSPRARTLGNAIRALRESKSLPAREVARRISTYAPFIGRVESGTKLLTVDEASVLLGALEASPEQRNRILDLVRDLDRPNWHLSGANLPDQLETLIMYEREATQITEVSLMLIPGLLQTGDYARAVIHSGREGGDDTLVYTRLGRQEILNKPSGPRFVGILDEGAVRREVGGPDVMAHQLGHLTKLMREGTIDIRVLPVSLGVHAAMSGSFWIGEFADATPIVHLEHLAHGSFIDEPSDVEPFLTARSNLLAAALDSAESADLIAAAAERHARDEAR</sequence>
<protein>
    <submittedName>
        <fullName evidence="2">DNA binding protein with helix-turn-helix domain</fullName>
    </submittedName>
</protein>
<dbReference type="InterPro" id="IPR010982">
    <property type="entry name" value="Lambda_DNA-bd_dom_sf"/>
</dbReference>
<gene>
    <name evidence="2" type="ORF">UA74_17755</name>
</gene>
<dbReference type="Proteomes" id="UP000185511">
    <property type="component" value="Chromosome"/>
</dbReference>
<proteinExistence type="predicted"/>
<feature type="domain" description="HTH cro/C1-type" evidence="1">
    <location>
        <begin position="28"/>
        <end position="82"/>
    </location>
</feature>
<evidence type="ECO:0000259" key="1">
    <source>
        <dbReference type="PROSITE" id="PS50943"/>
    </source>
</evidence>
<dbReference type="PROSITE" id="PS50943">
    <property type="entry name" value="HTH_CROC1"/>
    <property type="match status" value="1"/>
</dbReference>
<dbReference type="SUPFAM" id="SSF47413">
    <property type="entry name" value="lambda repressor-like DNA-binding domains"/>
    <property type="match status" value="1"/>
</dbReference>
<dbReference type="Gene3D" id="1.10.260.40">
    <property type="entry name" value="lambda repressor-like DNA-binding domains"/>
    <property type="match status" value="1"/>
</dbReference>
<dbReference type="GO" id="GO:0003677">
    <property type="term" value="F:DNA binding"/>
    <property type="evidence" value="ECO:0007669"/>
    <property type="project" value="InterPro"/>
</dbReference>
<dbReference type="EMBL" id="CP016076">
    <property type="protein sequence ID" value="APU15579.1"/>
    <property type="molecule type" value="Genomic_DNA"/>
</dbReference>
<organism evidence="2 3">
    <name type="scientific">Actinoalloteichus fjordicus</name>
    <dbReference type="NCBI Taxonomy" id="1612552"/>
    <lineage>
        <taxon>Bacteria</taxon>
        <taxon>Bacillati</taxon>
        <taxon>Actinomycetota</taxon>
        <taxon>Actinomycetes</taxon>
        <taxon>Pseudonocardiales</taxon>
        <taxon>Pseudonocardiaceae</taxon>
        <taxon>Actinoalloteichus</taxon>
    </lineage>
</organism>
<dbReference type="AlphaFoldDB" id="A0AAC9LEV4"/>
<reference evidence="3" key="1">
    <citation type="submission" date="2016-06" db="EMBL/GenBank/DDBJ databases">
        <title>Complete genome sequence of Actinoalloteichus fjordicus DSM 46855 (=ADI127-17), type strain of the new species Actinoalloteichus fjordicus.</title>
        <authorList>
            <person name="Ruckert C."/>
            <person name="Nouioui I."/>
            <person name="Willmese J."/>
            <person name="van Wezel G."/>
            <person name="Klenk H.-P."/>
            <person name="Kalinowski J."/>
            <person name="Zotchev S.B."/>
        </authorList>
    </citation>
    <scope>NUCLEOTIDE SEQUENCE [LARGE SCALE GENOMIC DNA]</scope>
    <source>
        <strain evidence="3">ADI127-7</strain>
    </source>
</reference>
<evidence type="ECO:0000313" key="3">
    <source>
        <dbReference type="Proteomes" id="UP000185511"/>
    </source>
</evidence>